<organism evidence="1 2">
    <name type="scientific">Rhizobium rhizoryzae</name>
    <dbReference type="NCBI Taxonomy" id="451876"/>
    <lineage>
        <taxon>Bacteria</taxon>
        <taxon>Pseudomonadati</taxon>
        <taxon>Pseudomonadota</taxon>
        <taxon>Alphaproteobacteria</taxon>
        <taxon>Hyphomicrobiales</taxon>
        <taxon>Rhizobiaceae</taxon>
        <taxon>Rhizobium/Agrobacterium group</taxon>
        <taxon>Rhizobium</taxon>
    </lineage>
</organism>
<dbReference type="Proteomes" id="UP000519897">
    <property type="component" value="Unassembled WGS sequence"/>
</dbReference>
<dbReference type="RefSeq" id="WP_165130342.1">
    <property type="nucleotide sequence ID" value="NZ_CP049247.1"/>
</dbReference>
<evidence type="ECO:0000313" key="1">
    <source>
        <dbReference type="EMBL" id="MBB4145822.1"/>
    </source>
</evidence>
<name>A0A7W6LM87_9HYPH</name>
<evidence type="ECO:0000313" key="2">
    <source>
        <dbReference type="Proteomes" id="UP000519897"/>
    </source>
</evidence>
<sequence length="155" mass="17210">MSFARIINAETRQPALIGMVAEVIEWDPEGRYPPDWIWVECPPDTRQFAEYDGTAFVNPPTPDTPPVIDPSTPFFPTLTRKQLRNGLLSIGVTSADVEAQIGTIADALEREAALIDWQDTQAYQRTNPLVNQIGVAMGLPEEQIDALWMWAAGQS</sequence>
<dbReference type="EMBL" id="JACIEC010000012">
    <property type="protein sequence ID" value="MBB4145822.1"/>
    <property type="molecule type" value="Genomic_DNA"/>
</dbReference>
<reference evidence="1 2" key="1">
    <citation type="submission" date="2020-08" db="EMBL/GenBank/DDBJ databases">
        <title>Genomic Encyclopedia of Type Strains, Phase IV (KMG-IV): sequencing the most valuable type-strain genomes for metagenomic binning, comparative biology and taxonomic classification.</title>
        <authorList>
            <person name="Goeker M."/>
        </authorList>
    </citation>
    <scope>NUCLEOTIDE SEQUENCE [LARGE SCALE GENOMIC DNA]</scope>
    <source>
        <strain evidence="1 2">DSM 29514</strain>
    </source>
</reference>
<comment type="caution">
    <text evidence="1">The sequence shown here is derived from an EMBL/GenBank/DDBJ whole genome shotgun (WGS) entry which is preliminary data.</text>
</comment>
<dbReference type="AlphaFoldDB" id="A0A7W6LM87"/>
<keyword evidence="2" id="KW-1185">Reference proteome</keyword>
<accession>A0A7W6LM87</accession>
<protein>
    <submittedName>
        <fullName evidence="1">Uncharacterized protein</fullName>
    </submittedName>
</protein>
<proteinExistence type="predicted"/>
<gene>
    <name evidence="1" type="ORF">GGQ72_004388</name>
</gene>